<sequence>MASESYLGRPFTVDNDDALLRVGTALDTFVVGANGRPRSIPNGSKVEVRTVKAVPTGAKSVSLFVEVADTAGALIGWTSAGNLHGKFLSETLGEIPPPNGNRFGPNAAWSKGVFLGQVTLVRVVGTKGELEFIARDSSAPFVALCTAARAAGRSIGLNSGFRTFAEQQHLFDGHKRGLAGFNLAAAPGKSNHQSGIAFDLDVKPGDGNRDYEWLKGNATAHGFIRTVSSEPWHWEFLPAKAAAARQRGVFGTFM</sequence>
<dbReference type="InterPro" id="IPR009045">
    <property type="entry name" value="Zn_M74/Hedgehog-like"/>
</dbReference>
<evidence type="ECO:0000313" key="2">
    <source>
        <dbReference type="EMBL" id="TRW17995.1"/>
    </source>
</evidence>
<dbReference type="PANTHER" id="PTHR34385">
    <property type="entry name" value="D-ALANYL-D-ALANINE CARBOXYPEPTIDASE"/>
    <property type="match status" value="1"/>
</dbReference>
<evidence type="ECO:0000313" key="3">
    <source>
        <dbReference type="Proteomes" id="UP000317894"/>
    </source>
</evidence>
<dbReference type="GO" id="GO:0006508">
    <property type="term" value="P:proteolysis"/>
    <property type="evidence" value="ECO:0007669"/>
    <property type="project" value="InterPro"/>
</dbReference>
<dbReference type="GO" id="GO:0008233">
    <property type="term" value="F:peptidase activity"/>
    <property type="evidence" value="ECO:0007669"/>
    <property type="project" value="InterPro"/>
</dbReference>
<dbReference type="InterPro" id="IPR003709">
    <property type="entry name" value="VanY-like_core_dom"/>
</dbReference>
<dbReference type="Pfam" id="PF02557">
    <property type="entry name" value="VanY"/>
    <property type="match status" value="1"/>
</dbReference>
<dbReference type="SUPFAM" id="SSF55166">
    <property type="entry name" value="Hedgehog/DD-peptidase"/>
    <property type="match status" value="1"/>
</dbReference>
<name>A0A552UIE8_9SPHN</name>
<dbReference type="AlphaFoldDB" id="A0A552UIE8"/>
<keyword evidence="3" id="KW-1185">Reference proteome</keyword>
<dbReference type="EMBL" id="VJWA01000001">
    <property type="protein sequence ID" value="TRW17995.1"/>
    <property type="molecule type" value="Genomic_DNA"/>
</dbReference>
<reference evidence="2 3" key="1">
    <citation type="submission" date="2019-07" db="EMBL/GenBank/DDBJ databases">
        <title>Novel species isolated from glacier.</title>
        <authorList>
            <person name="Liu Q."/>
            <person name="Xin Y.-H."/>
        </authorList>
    </citation>
    <scope>NUCLEOTIDE SEQUENCE [LARGE SCALE GENOMIC DNA]</scope>
    <source>
        <strain evidence="2 3">LB1R16</strain>
    </source>
</reference>
<protein>
    <recommendedName>
        <fullName evidence="1">D-alanyl-D-alanine carboxypeptidase-like core domain-containing protein</fullName>
    </recommendedName>
</protein>
<accession>A0A552UIE8</accession>
<dbReference type="OrthoDB" id="9792074at2"/>
<dbReference type="RefSeq" id="WP_144236689.1">
    <property type="nucleotide sequence ID" value="NZ_VJWA01000001.1"/>
</dbReference>
<organism evidence="2 3">
    <name type="scientific">Glacieibacterium frigidum</name>
    <dbReference type="NCBI Taxonomy" id="2593303"/>
    <lineage>
        <taxon>Bacteria</taxon>
        <taxon>Pseudomonadati</taxon>
        <taxon>Pseudomonadota</taxon>
        <taxon>Alphaproteobacteria</taxon>
        <taxon>Sphingomonadales</taxon>
        <taxon>Sphingosinicellaceae</taxon>
        <taxon>Glacieibacterium</taxon>
    </lineage>
</organism>
<dbReference type="Gene3D" id="3.30.1380.10">
    <property type="match status" value="1"/>
</dbReference>
<comment type="caution">
    <text evidence="2">The sequence shown here is derived from an EMBL/GenBank/DDBJ whole genome shotgun (WGS) entry which is preliminary data.</text>
</comment>
<dbReference type="Proteomes" id="UP000317894">
    <property type="component" value="Unassembled WGS sequence"/>
</dbReference>
<evidence type="ECO:0000259" key="1">
    <source>
        <dbReference type="Pfam" id="PF02557"/>
    </source>
</evidence>
<dbReference type="InterPro" id="IPR052179">
    <property type="entry name" value="DD-CPase-like"/>
</dbReference>
<dbReference type="CDD" id="cd14814">
    <property type="entry name" value="Peptidase_M15"/>
    <property type="match status" value="1"/>
</dbReference>
<feature type="domain" description="D-alanyl-D-alanine carboxypeptidase-like core" evidence="1">
    <location>
        <begin position="139"/>
        <end position="238"/>
    </location>
</feature>
<proteinExistence type="predicted"/>
<dbReference type="PANTHER" id="PTHR34385:SF1">
    <property type="entry name" value="PEPTIDOGLYCAN L-ALANYL-D-GLUTAMATE ENDOPEPTIDASE CWLK"/>
    <property type="match status" value="1"/>
</dbReference>
<gene>
    <name evidence="2" type="ORF">FMM06_07735</name>
</gene>